<organism evidence="2 3">
    <name type="scientific">Sclerotinia nivalis</name>
    <dbReference type="NCBI Taxonomy" id="352851"/>
    <lineage>
        <taxon>Eukaryota</taxon>
        <taxon>Fungi</taxon>
        <taxon>Dikarya</taxon>
        <taxon>Ascomycota</taxon>
        <taxon>Pezizomycotina</taxon>
        <taxon>Leotiomycetes</taxon>
        <taxon>Helotiales</taxon>
        <taxon>Sclerotiniaceae</taxon>
        <taxon>Sclerotinia</taxon>
    </lineage>
</organism>
<keyword evidence="1" id="KW-0472">Membrane</keyword>
<feature type="transmembrane region" description="Helical" evidence="1">
    <location>
        <begin position="20"/>
        <end position="41"/>
    </location>
</feature>
<reference evidence="2" key="1">
    <citation type="submission" date="2022-11" db="EMBL/GenBank/DDBJ databases">
        <title>Genome Resource of Sclerotinia nivalis Strain SnTB1, a Plant Pathogen Isolated from American Ginseng.</title>
        <authorList>
            <person name="Fan S."/>
        </authorList>
    </citation>
    <scope>NUCLEOTIDE SEQUENCE</scope>
    <source>
        <strain evidence="2">SnTB1</strain>
    </source>
</reference>
<gene>
    <name evidence="2" type="ORF">OCU04_002892</name>
</gene>
<evidence type="ECO:0000313" key="2">
    <source>
        <dbReference type="EMBL" id="KAJ8069226.1"/>
    </source>
</evidence>
<sequence length="105" mass="12017">MIVLNQKFGPFSFSFSFNNFGFCCFSLIPSMAFAALSNSLLRSLFFSFVFKTSSRVKDFFSFIPILFSDSALRNTPSAPCRGSSVLPRLIFASCEWWLRYNWAKC</sequence>
<dbReference type="EMBL" id="JAPEIS010000002">
    <property type="protein sequence ID" value="KAJ8069226.1"/>
    <property type="molecule type" value="Genomic_DNA"/>
</dbReference>
<keyword evidence="1" id="KW-1133">Transmembrane helix</keyword>
<dbReference type="AlphaFoldDB" id="A0A9X0DMN2"/>
<keyword evidence="1" id="KW-0812">Transmembrane</keyword>
<proteinExistence type="predicted"/>
<evidence type="ECO:0000313" key="3">
    <source>
        <dbReference type="Proteomes" id="UP001152300"/>
    </source>
</evidence>
<keyword evidence="3" id="KW-1185">Reference proteome</keyword>
<accession>A0A9X0DMN2</accession>
<name>A0A9X0DMN2_9HELO</name>
<dbReference type="Proteomes" id="UP001152300">
    <property type="component" value="Unassembled WGS sequence"/>
</dbReference>
<evidence type="ECO:0000256" key="1">
    <source>
        <dbReference type="SAM" id="Phobius"/>
    </source>
</evidence>
<comment type="caution">
    <text evidence="2">The sequence shown here is derived from an EMBL/GenBank/DDBJ whole genome shotgun (WGS) entry which is preliminary data.</text>
</comment>
<protein>
    <submittedName>
        <fullName evidence="2">Uncharacterized protein</fullName>
    </submittedName>
</protein>